<gene>
    <name evidence="3" type="ORF">AMK59_5539</name>
</gene>
<dbReference type="EMBL" id="LJIG01016097">
    <property type="protein sequence ID" value="KRT81625.1"/>
    <property type="molecule type" value="Genomic_DNA"/>
</dbReference>
<dbReference type="PANTHER" id="PTHR43975">
    <property type="entry name" value="ZGC:101858"/>
    <property type="match status" value="1"/>
</dbReference>
<dbReference type="PRINTS" id="PR00081">
    <property type="entry name" value="GDHRDH"/>
</dbReference>
<proteinExistence type="predicted"/>
<dbReference type="Proteomes" id="UP000051574">
    <property type="component" value="Unassembled WGS sequence"/>
</dbReference>
<dbReference type="InterPro" id="IPR036291">
    <property type="entry name" value="NAD(P)-bd_dom_sf"/>
</dbReference>
<dbReference type="PROSITE" id="PS00061">
    <property type="entry name" value="ADH_SHORT"/>
    <property type="match status" value="1"/>
</dbReference>
<dbReference type="SMART" id="SM00822">
    <property type="entry name" value="PKS_KR"/>
    <property type="match status" value="1"/>
</dbReference>
<dbReference type="FunFam" id="3.40.50.720:FF:000084">
    <property type="entry name" value="Short-chain dehydrogenase reductase"/>
    <property type="match status" value="1"/>
</dbReference>
<evidence type="ECO:0000313" key="3">
    <source>
        <dbReference type="EMBL" id="KRT81625.1"/>
    </source>
</evidence>
<evidence type="ECO:0000259" key="2">
    <source>
        <dbReference type="SMART" id="SM00822"/>
    </source>
</evidence>
<dbReference type="Gene3D" id="3.40.50.720">
    <property type="entry name" value="NAD(P)-binding Rossmann-like Domain"/>
    <property type="match status" value="1"/>
</dbReference>
<dbReference type="Pfam" id="PF13561">
    <property type="entry name" value="adh_short_C2"/>
    <property type="match status" value="1"/>
</dbReference>
<name>A0A0T6B2P4_9SCAR</name>
<sequence>GLDGSTGSGQFLSAVDYLSSEFLGLIIANYHLVYETTTRMFKGKVVLITGASSGIGAATAKHFSTLGASLSLSGRNVENLSKVAEDCIGDVKPLLIIGEITKENDVKNIINKTIEHFGKLDVLINNAGVIETGGIENTNLEQYDRVFNVNVRSVYYLTMLAVPHLEKTKGNIVNISSVTGIRASSGLLSYCMSKAAINQFTECVALDLAPKQIRVNSICPGVVVTELHKRGGMNEEQYAEFLSRCKTSHAPGRPGKPEEVANTIAFVASDHASFITGAIIPVDGGRHSMCPR</sequence>
<feature type="non-terminal residue" evidence="3">
    <location>
        <position position="1"/>
    </location>
</feature>
<accession>A0A0T6B2P4</accession>
<dbReference type="AlphaFoldDB" id="A0A0T6B2P4"/>
<dbReference type="NCBIfam" id="NF005559">
    <property type="entry name" value="PRK07231.1"/>
    <property type="match status" value="1"/>
</dbReference>
<dbReference type="PRINTS" id="PR00080">
    <property type="entry name" value="SDRFAMILY"/>
</dbReference>
<dbReference type="InterPro" id="IPR057326">
    <property type="entry name" value="KR_dom"/>
</dbReference>
<dbReference type="GO" id="GO:0006629">
    <property type="term" value="P:lipid metabolic process"/>
    <property type="evidence" value="ECO:0007669"/>
    <property type="project" value="UniProtKB-ARBA"/>
</dbReference>
<comment type="caution">
    <text evidence="3">The sequence shown here is derived from an EMBL/GenBank/DDBJ whole genome shotgun (WGS) entry which is preliminary data.</text>
</comment>
<dbReference type="OrthoDB" id="47007at2759"/>
<dbReference type="SUPFAM" id="SSF51735">
    <property type="entry name" value="NAD(P)-binding Rossmann-fold domains"/>
    <property type="match status" value="1"/>
</dbReference>
<keyword evidence="4" id="KW-1185">Reference proteome</keyword>
<feature type="domain" description="Ketoreductase" evidence="2">
    <location>
        <begin position="44"/>
        <end position="227"/>
    </location>
</feature>
<dbReference type="PANTHER" id="PTHR43975:SF2">
    <property type="entry name" value="EG:BACR7A4.14 PROTEIN-RELATED"/>
    <property type="match status" value="1"/>
</dbReference>
<reference evidence="3 4" key="1">
    <citation type="submission" date="2015-09" db="EMBL/GenBank/DDBJ databases">
        <title>Draft genome of the scarab beetle Oryctes borbonicus.</title>
        <authorList>
            <person name="Meyer J.M."/>
            <person name="Markov G.V."/>
            <person name="Baskaran P."/>
            <person name="Herrmann M."/>
            <person name="Sommer R.J."/>
            <person name="Roedelsperger C."/>
        </authorList>
    </citation>
    <scope>NUCLEOTIDE SEQUENCE [LARGE SCALE GENOMIC DNA]</scope>
    <source>
        <strain evidence="3">OB123</strain>
        <tissue evidence="3">Whole animal</tissue>
    </source>
</reference>
<keyword evidence="1" id="KW-0560">Oxidoreductase</keyword>
<dbReference type="GO" id="GO:0016491">
    <property type="term" value="F:oxidoreductase activity"/>
    <property type="evidence" value="ECO:0007669"/>
    <property type="project" value="UniProtKB-KW"/>
</dbReference>
<protein>
    <submittedName>
        <fullName evidence="3">Dehydrogenase</fullName>
    </submittedName>
</protein>
<evidence type="ECO:0000256" key="1">
    <source>
        <dbReference type="ARBA" id="ARBA00023002"/>
    </source>
</evidence>
<evidence type="ECO:0000313" key="4">
    <source>
        <dbReference type="Proteomes" id="UP000051574"/>
    </source>
</evidence>
<dbReference type="InterPro" id="IPR002347">
    <property type="entry name" value="SDR_fam"/>
</dbReference>
<organism evidence="3 4">
    <name type="scientific">Oryctes borbonicus</name>
    <dbReference type="NCBI Taxonomy" id="1629725"/>
    <lineage>
        <taxon>Eukaryota</taxon>
        <taxon>Metazoa</taxon>
        <taxon>Ecdysozoa</taxon>
        <taxon>Arthropoda</taxon>
        <taxon>Hexapoda</taxon>
        <taxon>Insecta</taxon>
        <taxon>Pterygota</taxon>
        <taxon>Neoptera</taxon>
        <taxon>Endopterygota</taxon>
        <taxon>Coleoptera</taxon>
        <taxon>Polyphaga</taxon>
        <taxon>Scarabaeiformia</taxon>
        <taxon>Scarabaeidae</taxon>
        <taxon>Dynastinae</taxon>
        <taxon>Oryctes</taxon>
    </lineage>
</organism>
<dbReference type="InterPro" id="IPR020904">
    <property type="entry name" value="Sc_DH/Rdtase_CS"/>
</dbReference>